<evidence type="ECO:0000313" key="2">
    <source>
        <dbReference type="Proteomes" id="UP000581769"/>
    </source>
</evidence>
<keyword evidence="2" id="KW-1185">Reference proteome</keyword>
<dbReference type="AlphaFoldDB" id="A0A840J434"/>
<dbReference type="RefSeq" id="WP_246458994.1">
    <property type="nucleotide sequence ID" value="NZ_JACHMG010000001.1"/>
</dbReference>
<organism evidence="1 2">
    <name type="scientific">Amycolatopsis jiangsuensis</name>
    <dbReference type="NCBI Taxonomy" id="1181879"/>
    <lineage>
        <taxon>Bacteria</taxon>
        <taxon>Bacillati</taxon>
        <taxon>Actinomycetota</taxon>
        <taxon>Actinomycetes</taxon>
        <taxon>Pseudonocardiales</taxon>
        <taxon>Pseudonocardiaceae</taxon>
        <taxon>Amycolatopsis</taxon>
    </lineage>
</organism>
<proteinExistence type="predicted"/>
<evidence type="ECO:0000313" key="1">
    <source>
        <dbReference type="EMBL" id="MBB4688197.1"/>
    </source>
</evidence>
<dbReference type="Pfam" id="PF19457">
    <property type="entry name" value="DUF5994"/>
    <property type="match status" value="1"/>
</dbReference>
<protein>
    <submittedName>
        <fullName evidence="1">Uncharacterized protein</fullName>
    </submittedName>
</protein>
<gene>
    <name evidence="1" type="ORF">BJY18_005682</name>
</gene>
<sequence length="180" mass="19869">MKSVPHTTHAMRFAQAADELRHHAPRLRLKPEAPITGWVDGAWWPLSLDLTVELPSLLPTLTARLGRIERVTYHLAAWPPTPRRLRSGDEHGDVRLEGFRSPHAATLTVIGVGARRRLTLLVIPPDADPDLAHHALLTAARRGNDDTVDTLLAALDEDTAVQRWEVEGGRIPTQAEPVDA</sequence>
<comment type="caution">
    <text evidence="1">The sequence shown here is derived from an EMBL/GenBank/DDBJ whole genome shotgun (WGS) entry which is preliminary data.</text>
</comment>
<name>A0A840J434_9PSEU</name>
<dbReference type="Proteomes" id="UP000581769">
    <property type="component" value="Unassembled WGS sequence"/>
</dbReference>
<dbReference type="InterPro" id="IPR046036">
    <property type="entry name" value="DUF5994"/>
</dbReference>
<dbReference type="EMBL" id="JACHMG010000001">
    <property type="protein sequence ID" value="MBB4688197.1"/>
    <property type="molecule type" value="Genomic_DNA"/>
</dbReference>
<accession>A0A840J434</accession>
<reference evidence="1 2" key="1">
    <citation type="submission" date="2020-08" db="EMBL/GenBank/DDBJ databases">
        <title>Sequencing the genomes of 1000 actinobacteria strains.</title>
        <authorList>
            <person name="Klenk H.-P."/>
        </authorList>
    </citation>
    <scope>NUCLEOTIDE SEQUENCE [LARGE SCALE GENOMIC DNA]</scope>
    <source>
        <strain evidence="1 2">DSM 45859</strain>
    </source>
</reference>